<evidence type="ECO:0000313" key="2">
    <source>
        <dbReference type="EMBL" id="KJC65441.1"/>
    </source>
</evidence>
<comment type="caution">
    <text evidence="2">The sequence shown here is derived from an EMBL/GenBank/DDBJ whole genome shotgun (WGS) entry which is preliminary data.</text>
</comment>
<accession>A0ABR5CII8</accession>
<evidence type="ECO:0000313" key="3">
    <source>
        <dbReference type="Proteomes" id="UP000032503"/>
    </source>
</evidence>
<proteinExistence type="predicted"/>
<dbReference type="EMBL" id="JYFC01000001">
    <property type="protein sequence ID" value="KJC65441.1"/>
    <property type="molecule type" value="Genomic_DNA"/>
</dbReference>
<organism evidence="2 3">
    <name type="scientific">Agreia bicolorata</name>
    <dbReference type="NCBI Taxonomy" id="110935"/>
    <lineage>
        <taxon>Bacteria</taxon>
        <taxon>Bacillati</taxon>
        <taxon>Actinomycetota</taxon>
        <taxon>Actinomycetes</taxon>
        <taxon>Micrococcales</taxon>
        <taxon>Microbacteriaceae</taxon>
        <taxon>Agreia</taxon>
    </lineage>
</organism>
<evidence type="ECO:0000256" key="1">
    <source>
        <dbReference type="SAM" id="MobiDB-lite"/>
    </source>
</evidence>
<feature type="region of interest" description="Disordered" evidence="1">
    <location>
        <begin position="124"/>
        <end position="145"/>
    </location>
</feature>
<protein>
    <submittedName>
        <fullName evidence="2">Uncharacterized protein</fullName>
    </submittedName>
</protein>
<dbReference type="Proteomes" id="UP000032503">
    <property type="component" value="Unassembled WGS sequence"/>
</dbReference>
<gene>
    <name evidence="2" type="ORF">TZ00_00740</name>
</gene>
<sequence>MAVKDGRLYDLAMDVGVTNDRLRERIRSVKIEQADLKNRLTRTDDVLERGAKTRMTYVEILADPGRLYRDSPNRVRRLLLETFFTWVKVDEDLTVKANSEMREAVQDLKDADQPFKMSRLDSVTTTETRKGALGRRTRGSESNVEPRRANFFCSQKFE</sequence>
<name>A0ABR5CII8_9MICO</name>
<reference evidence="2 3" key="1">
    <citation type="journal article" date="2001" name="Int. J. Syst. Evol. Microbiol.">
        <title>Agreia bicolorata gen. nov., sp. nov., to accommodate actinobacteria isolated from narrow reed grass infected by the nematode Heteroanguina graminophila.</title>
        <authorList>
            <person name="Evtushenko L.I."/>
            <person name="Dorofeeva L.V."/>
            <person name="Dobrovolskaya T.G."/>
            <person name="Streshinskaya G.M."/>
            <person name="Subbotin S.A."/>
            <person name="Tiedje J.M."/>
        </authorList>
    </citation>
    <scope>NUCLEOTIDE SEQUENCE [LARGE SCALE GENOMIC DNA]</scope>
    <source>
        <strain evidence="2 3">VKM Ac-1804</strain>
    </source>
</reference>
<keyword evidence="3" id="KW-1185">Reference proteome</keyword>